<dbReference type="CDD" id="cd18032">
    <property type="entry name" value="DEXHc_RE_I_III_res"/>
    <property type="match status" value="1"/>
</dbReference>
<dbReference type="SMART" id="SM00490">
    <property type="entry name" value="HELICc"/>
    <property type="match status" value="1"/>
</dbReference>
<dbReference type="InterPro" id="IPR006935">
    <property type="entry name" value="Helicase/UvrB_N"/>
</dbReference>
<dbReference type="PANTHER" id="PTHR47396">
    <property type="entry name" value="TYPE I RESTRICTION ENZYME ECOKI R PROTEIN"/>
    <property type="match status" value="1"/>
</dbReference>
<dbReference type="PROSITE" id="PS51194">
    <property type="entry name" value="HELICASE_CTER"/>
    <property type="match status" value="1"/>
</dbReference>
<dbReference type="PANTHER" id="PTHR47396:SF1">
    <property type="entry name" value="ATP-DEPENDENT HELICASE IRC3-RELATED"/>
    <property type="match status" value="1"/>
</dbReference>
<proteinExistence type="predicted"/>
<protein>
    <submittedName>
        <fullName evidence="3">DUF3427 domain-containing protein</fullName>
    </submittedName>
</protein>
<dbReference type="SMART" id="SM00487">
    <property type="entry name" value="DEXDc"/>
    <property type="match status" value="1"/>
</dbReference>
<dbReference type="InterPro" id="IPR027417">
    <property type="entry name" value="P-loop_NTPase"/>
</dbReference>
<dbReference type="Pfam" id="PF04851">
    <property type="entry name" value="ResIII"/>
    <property type="match status" value="1"/>
</dbReference>
<evidence type="ECO:0000259" key="2">
    <source>
        <dbReference type="PROSITE" id="PS51194"/>
    </source>
</evidence>
<dbReference type="Proteomes" id="UP001249020">
    <property type="component" value="Unassembled WGS sequence"/>
</dbReference>
<accession>A0AAW8QYA3</accession>
<evidence type="ECO:0000259" key="1">
    <source>
        <dbReference type="PROSITE" id="PS51192"/>
    </source>
</evidence>
<organism evidence="3 4">
    <name type="scientific">Brumicola blandensis</name>
    <dbReference type="NCBI Taxonomy" id="3075611"/>
    <lineage>
        <taxon>Bacteria</taxon>
        <taxon>Pseudomonadati</taxon>
        <taxon>Pseudomonadota</taxon>
        <taxon>Gammaproteobacteria</taxon>
        <taxon>Alteromonadales</taxon>
        <taxon>Alteromonadaceae</taxon>
        <taxon>Brumicola</taxon>
    </lineage>
</organism>
<dbReference type="Pfam" id="PF11907">
    <property type="entry name" value="DUF3427"/>
    <property type="match status" value="1"/>
</dbReference>
<reference evidence="3 4" key="1">
    <citation type="submission" date="2023-09" db="EMBL/GenBank/DDBJ databases">
        <authorList>
            <person name="Rey-Velasco X."/>
        </authorList>
    </citation>
    <scope>NUCLEOTIDE SEQUENCE [LARGE SCALE GENOMIC DNA]</scope>
    <source>
        <strain evidence="3 4">W409</strain>
    </source>
</reference>
<dbReference type="RefSeq" id="WP_311360789.1">
    <property type="nucleotide sequence ID" value="NZ_JAVRIE010000002.1"/>
</dbReference>
<dbReference type="Gene3D" id="3.30.870.10">
    <property type="entry name" value="Endonuclease Chain A"/>
    <property type="match status" value="1"/>
</dbReference>
<dbReference type="InterPro" id="IPR014001">
    <property type="entry name" value="Helicase_ATP-bd"/>
</dbReference>
<dbReference type="Pfam" id="PF26350">
    <property type="entry name" value="DUF8090"/>
    <property type="match status" value="1"/>
</dbReference>
<dbReference type="InterPro" id="IPR058403">
    <property type="entry name" value="DUF8090"/>
</dbReference>
<dbReference type="GO" id="GO:0003677">
    <property type="term" value="F:DNA binding"/>
    <property type="evidence" value="ECO:0007669"/>
    <property type="project" value="InterPro"/>
</dbReference>
<dbReference type="GO" id="GO:0005829">
    <property type="term" value="C:cytosol"/>
    <property type="evidence" value="ECO:0007669"/>
    <property type="project" value="TreeGrafter"/>
</dbReference>
<dbReference type="GO" id="GO:0016787">
    <property type="term" value="F:hydrolase activity"/>
    <property type="evidence" value="ECO:0007669"/>
    <property type="project" value="InterPro"/>
</dbReference>
<keyword evidence="4" id="KW-1185">Reference proteome</keyword>
<dbReference type="EMBL" id="JAVRIE010000002">
    <property type="protein sequence ID" value="MDT0581997.1"/>
    <property type="molecule type" value="Genomic_DNA"/>
</dbReference>
<dbReference type="AlphaFoldDB" id="A0AAW8QYA3"/>
<name>A0AAW8QYA3_9ALTE</name>
<gene>
    <name evidence="3" type="ORF">RM544_05570</name>
</gene>
<dbReference type="Gene3D" id="3.40.50.300">
    <property type="entry name" value="P-loop containing nucleotide triphosphate hydrolases"/>
    <property type="match status" value="2"/>
</dbReference>
<dbReference type="CDD" id="cd18799">
    <property type="entry name" value="SF2_C_EcoAI-like"/>
    <property type="match status" value="1"/>
</dbReference>
<dbReference type="SUPFAM" id="SSF56024">
    <property type="entry name" value="Phospholipase D/nuclease"/>
    <property type="match status" value="1"/>
</dbReference>
<dbReference type="InterPro" id="IPR050742">
    <property type="entry name" value="Helicase_Restrict-Modif_Enz"/>
</dbReference>
<dbReference type="InterPro" id="IPR025202">
    <property type="entry name" value="PLD-like_dom"/>
</dbReference>
<feature type="domain" description="Helicase ATP-binding" evidence="1">
    <location>
        <begin position="216"/>
        <end position="367"/>
    </location>
</feature>
<dbReference type="Pfam" id="PF00271">
    <property type="entry name" value="Helicase_C"/>
    <property type="match status" value="1"/>
</dbReference>
<evidence type="ECO:0000313" key="4">
    <source>
        <dbReference type="Proteomes" id="UP001249020"/>
    </source>
</evidence>
<dbReference type="InterPro" id="IPR001650">
    <property type="entry name" value="Helicase_C-like"/>
</dbReference>
<comment type="caution">
    <text evidence="3">The sequence shown here is derived from an EMBL/GenBank/DDBJ whole genome shotgun (WGS) entry which is preliminary data.</text>
</comment>
<dbReference type="InterPro" id="IPR021835">
    <property type="entry name" value="DUF3427"/>
</dbReference>
<evidence type="ECO:0000313" key="3">
    <source>
        <dbReference type="EMBL" id="MDT0581997.1"/>
    </source>
</evidence>
<feature type="domain" description="Helicase C-terminal" evidence="2">
    <location>
        <begin position="412"/>
        <end position="565"/>
    </location>
</feature>
<dbReference type="GO" id="GO:0005524">
    <property type="term" value="F:ATP binding"/>
    <property type="evidence" value="ECO:0007669"/>
    <property type="project" value="InterPro"/>
</dbReference>
<dbReference type="SUPFAM" id="SSF52540">
    <property type="entry name" value="P-loop containing nucleoside triphosphate hydrolases"/>
    <property type="match status" value="1"/>
</dbReference>
<sequence>MRVQDTSARYDYLSIDELNDKFVTNNAQERRRVLTELKHALSESESFDMAVAFVTKSGVISLLQSLLNFTERGGRARIVASDYLAFTQPDALNLLHGIDGIELKLLQGVQYHGKLFLFKKKLSTQVLVGSSNLTQAALSKNDEINFLFSDGSERIDKAEKEFSRIWSNADVLSPKLLTDYEQRYLANKQKTPAGIVKLNTFTPNELQKQALENLKYSRSLGKRRGLVVSATGTGKTVLSAFDVRQCNAKSALFLVHRTTIAKKSMETYQSILKGEYSFGLVGGDSDDWDADFLFGTVQTLSKAANMARFEKNRFDYIVIDETHRAASDSYQRVIDFFEPKFLLGMTATPERSDNQNIFDIFNNNVVCDIRLQDALETEILCPFHYFGIADLCTLDGDDISLQSLTRQKRFAHIYSQSLKLGSDRQPIKALCFLSRVEEAEAFADFLVSTGKTAIALSGKSSELEKQNAIRQLDDGELQYIVTVDIFNEGIDIPSINQIIMARPTQSAIIFVQQLGRGLRKYDGKEYLTVIDIVGNYDNNFLIPIALYGDRSRNKDTLRRLMRSEESLLPGESTISFDRIAKERIFKAIQTSPKIGIRDLKSEYRIVKAKIGETPSLMDIRQHGDLSPYLFCNQSQVKSLHEFASKYDKDYDSSEVGSFPLLGLLIKEGLDGVRPFEPIALRLLLENGQVDYAEFSNYCDSHCGITPSLEDFASTLNTLSFHYGQATNARVFDVINVDSKVIGKDLASLNSKQILLINDAIDNALGEYSDRRQIGPYNQGFIVGAKYTYKETFRILGWNKNPNPQNVGGYFYNRDTNDCAIFVNYNKDEEIAESTQYNDYFIDRKRFHWTTKNSRTLASPEVKALLEQDENKLRVPLFIRKEAKAEGSARYYIGELKVIKGSERPTTIGGKNAVSMEFEIDSPIPQKLYQHLIKKV</sequence>
<dbReference type="PROSITE" id="PS51192">
    <property type="entry name" value="HELICASE_ATP_BIND_1"/>
    <property type="match status" value="1"/>
</dbReference>
<dbReference type="Pfam" id="PF13091">
    <property type="entry name" value="PLDc_2"/>
    <property type="match status" value="1"/>
</dbReference>